<dbReference type="Proteomes" id="UP000032049">
    <property type="component" value="Unassembled WGS sequence"/>
</dbReference>
<evidence type="ECO:0000313" key="2">
    <source>
        <dbReference type="Proteomes" id="UP000032049"/>
    </source>
</evidence>
<dbReference type="EMBL" id="JXRA01000085">
    <property type="protein sequence ID" value="KIO75740.1"/>
    <property type="molecule type" value="Genomic_DNA"/>
</dbReference>
<reference evidence="1 2" key="1">
    <citation type="submission" date="2015-01" db="EMBL/GenBank/DDBJ databases">
        <title>Draft genome sequence of Pedobacter sp. NL19 isolated from sludge of an effluent treatment pond in an abandoned uranium mine.</title>
        <authorList>
            <person name="Santos T."/>
            <person name="Caetano T."/>
            <person name="Covas C."/>
            <person name="Cruz A."/>
            <person name="Mendo S."/>
        </authorList>
    </citation>
    <scope>NUCLEOTIDE SEQUENCE [LARGE SCALE GENOMIC DNA]</scope>
    <source>
        <strain evidence="1 2">NL19</strain>
    </source>
</reference>
<name>A0A0D0GHY8_9SPHI</name>
<accession>A0A0D0GHY8</accession>
<protein>
    <submittedName>
        <fullName evidence="1">Uncharacterized protein</fullName>
    </submittedName>
</protein>
<evidence type="ECO:0000313" key="1">
    <source>
        <dbReference type="EMBL" id="KIO75740.1"/>
    </source>
</evidence>
<comment type="caution">
    <text evidence="1">The sequence shown here is derived from an EMBL/GenBank/DDBJ whole genome shotgun (WGS) entry which is preliminary data.</text>
</comment>
<sequence>MSRVVLILSWKSGIPKATASAEPFAAEKGDPFAPTHKCGSLKKSVYFFSTFSQVPAFAFPACMVRCCFSSS</sequence>
<dbReference type="AlphaFoldDB" id="A0A0D0GHY8"/>
<proteinExistence type="predicted"/>
<keyword evidence="2" id="KW-1185">Reference proteome</keyword>
<organism evidence="1 2">
    <name type="scientific">Pedobacter lusitanus</name>
    <dbReference type="NCBI Taxonomy" id="1503925"/>
    <lineage>
        <taxon>Bacteria</taxon>
        <taxon>Pseudomonadati</taxon>
        <taxon>Bacteroidota</taxon>
        <taxon>Sphingobacteriia</taxon>
        <taxon>Sphingobacteriales</taxon>
        <taxon>Sphingobacteriaceae</taxon>
        <taxon>Pedobacter</taxon>
    </lineage>
</organism>
<gene>
    <name evidence="1" type="ORF">TH53_18885</name>
</gene>